<dbReference type="Proteomes" id="UP001071777">
    <property type="component" value="Unassembled WGS sequence"/>
</dbReference>
<evidence type="ECO:0000313" key="1">
    <source>
        <dbReference type="EMBL" id="KAJ1612884.1"/>
    </source>
</evidence>
<evidence type="ECO:0000313" key="2">
    <source>
        <dbReference type="Proteomes" id="UP001071777"/>
    </source>
</evidence>
<organism evidence="1 2">
    <name type="scientific">Cryptosporidium canis</name>
    <dbReference type="NCBI Taxonomy" id="195482"/>
    <lineage>
        <taxon>Eukaryota</taxon>
        <taxon>Sar</taxon>
        <taxon>Alveolata</taxon>
        <taxon>Apicomplexa</taxon>
        <taxon>Conoidasida</taxon>
        <taxon>Coccidia</taxon>
        <taxon>Eucoccidiorida</taxon>
        <taxon>Eimeriorina</taxon>
        <taxon>Cryptosporidiidae</taxon>
        <taxon>Cryptosporidium</taxon>
    </lineage>
</organism>
<dbReference type="EMBL" id="JAPCXB010000040">
    <property type="protein sequence ID" value="KAJ1612884.1"/>
    <property type="molecule type" value="Genomic_DNA"/>
</dbReference>
<accession>A0ABQ8P9V7</accession>
<reference evidence="1" key="1">
    <citation type="submission" date="2022-10" db="EMBL/GenBank/DDBJ databases">
        <title>Adaptive evolution leads to modifications in subtelomeric GC content in a zoonotic Cryptosporidium species.</title>
        <authorList>
            <person name="Li J."/>
            <person name="Feng Y."/>
            <person name="Xiao L."/>
        </authorList>
    </citation>
    <scope>NUCLEOTIDE SEQUENCE</scope>
    <source>
        <strain evidence="1">25894</strain>
    </source>
</reference>
<comment type="caution">
    <text evidence="1">The sequence shown here is derived from an EMBL/GenBank/DDBJ whole genome shotgun (WGS) entry which is preliminary data.</text>
</comment>
<keyword evidence="2" id="KW-1185">Reference proteome</keyword>
<gene>
    <name evidence="1" type="ORF">OJ252_1095</name>
</gene>
<sequence length="927" mass="104308">MLKNLSFRPPARSFIACCIEFRERQEFCRANIIPLLLKRLHASGRRATKCSSGGSEKALPSKKELRRLIREITNVIRTSPRKRRPSIREWMGEVKSLIKAREDAANKRLGELQNRILEAKVDYSRSIILNESELDAVVGEMNSLVQRLDGLNFRQESVIERISSQELRKMEILSQAREYLGELLVLSDRVQEVSKSIRDSSRLRSSKIYELLSVLRECLDSLGSIEGEMSLRLNVKDSIYGEISGVLDYILEVLVSQIASFLREYCDWGQLDKIVQQVLSRKSTNVLSESPDLSRIEKNEGISQSIGVLLVLASICIDLGYTCREMRDSGVDGPREGDRYPRRNACEEIIPRLGDEIANKLKPLFFSRSSSLSNPERPEWLLETYLSIFKSHSSYLKGLWRLLGARLSAVKSGAGDDSARTYTSKYVPFYMEREEYLRVMGGILAVDPSKVLSISLICNLEAALRAFLRRSLSKDGVAIRDNKVDCIFEKLVEHLLILYRQWREVEAETAMLITADLLTNLNVNRLVQQKKGSVDGLLEDGGVLQIEDISKTAVSWAKSAFTLVMGSPDSEYLEMFNRPSTFPPECGILDWYCILNRIYIAGQTLGYLSESLISSYVDKFNMKRTIQDLYSSICSHCGSSDQSVMLKWLADTVVYISSDSSSQNAQALVMPIKSSSSGQNGSGSLILVLGYSIEVVELLNAFSGKVSQLVDSCICFERSRLRISDWMASKYPETKMGLSHYPPKVFSELFSTPIIDQSIVGEFVGYIRGEWNRVGHKIGPMIPMISILLESVDVVYFTLVNLKEDVGVRGSTGSGPRPEEGESRDGAEYTLKMYDRSTEALREIKEEMIRDIKLELTEVIIKPLVYSEITIPSLGDLLSSSTFSGNARLLFDENLAKKVNELKHAFLLFSLFLSSSNLTEISNVLSV</sequence>
<proteinExistence type="predicted"/>
<protein>
    <submittedName>
        <fullName evidence="1">Uncharacterized protein</fullName>
    </submittedName>
</protein>
<name>A0ABQ8P9V7_9CRYT</name>